<keyword evidence="3" id="KW-1185">Reference proteome</keyword>
<accession>A0A7J5B3V6</accession>
<dbReference type="AlphaFoldDB" id="A0A7J5B3V6"/>
<dbReference type="OrthoDB" id="8635520at2"/>
<evidence type="ECO:0000313" key="2">
    <source>
        <dbReference type="EMBL" id="KAB1638285.1"/>
    </source>
</evidence>
<gene>
    <name evidence="2" type="ORF">F8O03_07755</name>
</gene>
<dbReference type="GO" id="GO:0006950">
    <property type="term" value="P:response to stress"/>
    <property type="evidence" value="ECO:0007669"/>
    <property type="project" value="TreeGrafter"/>
</dbReference>
<dbReference type="PANTHER" id="PTHR33164:SF99">
    <property type="entry name" value="MARR FAMILY REGULATORY PROTEIN"/>
    <property type="match status" value="1"/>
</dbReference>
<organism evidence="2 3">
    <name type="scientific">Pseudoclavibacter terrae</name>
    <dbReference type="NCBI Taxonomy" id="1530195"/>
    <lineage>
        <taxon>Bacteria</taxon>
        <taxon>Bacillati</taxon>
        <taxon>Actinomycetota</taxon>
        <taxon>Actinomycetes</taxon>
        <taxon>Micrococcales</taxon>
        <taxon>Microbacteriaceae</taxon>
        <taxon>Pseudoclavibacter</taxon>
    </lineage>
</organism>
<sequence length="232" mass="25059">MTEPRWLTADEQHSWLHFIGVVELLPGALDTQLGNDAGVTHYEYLVMAVLSESPGRSLRMTDLATRTNATLPRLSRVVLGLEQRGYVERTSHPDDRRAKIAKLSDEGMSFLEETAPGHVAKVRELIVDALTPEEFSTLGRLSQKLLGRIDPEDRFGVHRGPAEPSTGDAEPLARLGIGAPATRALAEAGQTMLGDVAGASREHLLSLHGVGPRAVGLLETALDARGLAPLQR</sequence>
<dbReference type="InterPro" id="IPR000835">
    <property type="entry name" value="HTH_MarR-typ"/>
</dbReference>
<comment type="caution">
    <text evidence="2">The sequence shown here is derived from an EMBL/GenBank/DDBJ whole genome shotgun (WGS) entry which is preliminary data.</text>
</comment>
<dbReference type="Pfam" id="PF12802">
    <property type="entry name" value="MarR_2"/>
    <property type="match status" value="1"/>
</dbReference>
<dbReference type="PANTHER" id="PTHR33164">
    <property type="entry name" value="TRANSCRIPTIONAL REGULATOR, MARR FAMILY"/>
    <property type="match status" value="1"/>
</dbReference>
<proteinExistence type="predicted"/>
<feature type="domain" description="HTH marR-type" evidence="1">
    <location>
        <begin position="1"/>
        <end position="147"/>
    </location>
</feature>
<dbReference type="Gene3D" id="1.10.10.10">
    <property type="entry name" value="Winged helix-like DNA-binding domain superfamily/Winged helix DNA-binding domain"/>
    <property type="match status" value="1"/>
</dbReference>
<dbReference type="PROSITE" id="PS50995">
    <property type="entry name" value="HTH_MARR_2"/>
    <property type="match status" value="1"/>
</dbReference>
<dbReference type="SUPFAM" id="SSF47789">
    <property type="entry name" value="C-terminal domain of RNA polymerase alpha subunit"/>
    <property type="match status" value="1"/>
</dbReference>
<dbReference type="EMBL" id="WBJX01000002">
    <property type="protein sequence ID" value="KAB1638285.1"/>
    <property type="molecule type" value="Genomic_DNA"/>
</dbReference>
<protein>
    <submittedName>
        <fullName evidence="2">MarR family transcriptional regulator</fullName>
    </submittedName>
</protein>
<dbReference type="GO" id="GO:0003700">
    <property type="term" value="F:DNA-binding transcription factor activity"/>
    <property type="evidence" value="ECO:0007669"/>
    <property type="project" value="InterPro"/>
</dbReference>
<dbReference type="Proteomes" id="UP000490386">
    <property type="component" value="Unassembled WGS sequence"/>
</dbReference>
<dbReference type="PRINTS" id="PR00598">
    <property type="entry name" value="HTHMARR"/>
</dbReference>
<dbReference type="SMART" id="SM00347">
    <property type="entry name" value="HTH_MARR"/>
    <property type="match status" value="1"/>
</dbReference>
<dbReference type="InterPro" id="IPR036390">
    <property type="entry name" value="WH_DNA-bd_sf"/>
</dbReference>
<dbReference type="InterPro" id="IPR036388">
    <property type="entry name" value="WH-like_DNA-bd_sf"/>
</dbReference>
<dbReference type="SUPFAM" id="SSF46785">
    <property type="entry name" value="Winged helix' DNA-binding domain"/>
    <property type="match status" value="1"/>
</dbReference>
<reference evidence="2 3" key="1">
    <citation type="submission" date="2019-09" db="EMBL/GenBank/DDBJ databases">
        <title>Phylogeny of genus Pseudoclavibacter and closely related genus.</title>
        <authorList>
            <person name="Li Y."/>
        </authorList>
    </citation>
    <scope>NUCLEOTIDE SEQUENCE [LARGE SCALE GENOMIC DNA]</scope>
    <source>
        <strain evidence="2 3">THG-MD12</strain>
    </source>
</reference>
<name>A0A7J5B3V6_9MICO</name>
<dbReference type="RefSeq" id="WP_151423371.1">
    <property type="nucleotide sequence ID" value="NZ_WBJX01000002.1"/>
</dbReference>
<evidence type="ECO:0000313" key="3">
    <source>
        <dbReference type="Proteomes" id="UP000490386"/>
    </source>
</evidence>
<evidence type="ECO:0000259" key="1">
    <source>
        <dbReference type="PROSITE" id="PS50995"/>
    </source>
</evidence>
<dbReference type="InterPro" id="IPR039422">
    <property type="entry name" value="MarR/SlyA-like"/>
</dbReference>